<evidence type="ECO:0000256" key="9">
    <source>
        <dbReference type="ARBA" id="ARBA00023136"/>
    </source>
</evidence>
<dbReference type="EMBL" id="AJAK01000019">
    <property type="protein sequence ID" value="EOH75662.1"/>
    <property type="molecule type" value="Genomic_DNA"/>
</dbReference>
<evidence type="ECO:0000256" key="4">
    <source>
        <dbReference type="ARBA" id="ARBA00020739"/>
    </source>
</evidence>
<dbReference type="PROSITE" id="PS51257">
    <property type="entry name" value="PROKAR_LIPOPROTEIN"/>
    <property type="match status" value="1"/>
</dbReference>
<evidence type="ECO:0000256" key="3">
    <source>
        <dbReference type="ARBA" id="ARBA00006683"/>
    </source>
</evidence>
<evidence type="ECO:0000256" key="11">
    <source>
        <dbReference type="ARBA" id="ARBA00045736"/>
    </source>
</evidence>
<dbReference type="Proteomes" id="UP000013783">
    <property type="component" value="Unassembled WGS sequence"/>
</dbReference>
<evidence type="ECO:0000256" key="8">
    <source>
        <dbReference type="ARBA" id="ARBA00022989"/>
    </source>
</evidence>
<sequence length="228" mass="25829">MYSFKDFLQFLWQRWKTIAVMTLCCMAVGCAGFVLLDGFQYTNQVSFLLPVTEQTAEVGDGADEQEVENTIVASNIKLIETYKELVKSDGVLQEMQKEHPHQSKQSLLNALTVTSSINSQLFTVNVTTDSPEQSQKIALSLSKSYPKIVENSQLPRKVFLLSAQSVETIRTPSLFRLVLGAFFISFIFSTSCSFIWSYLYERKFLRTPEALQALVEAEPLGTVDFYER</sequence>
<name>R2NUE2_9ENTE</name>
<evidence type="ECO:0000256" key="6">
    <source>
        <dbReference type="ARBA" id="ARBA00022692"/>
    </source>
</evidence>
<reference evidence="15 17" key="2">
    <citation type="submission" date="2013-03" db="EMBL/GenBank/DDBJ databases">
        <title>The Genome Sequence of Enterococcus malodoratus ATCC_43197 (PacBio/Illumina hybrid assembly).</title>
        <authorList>
            <consortium name="The Broad Institute Genomics Platform"/>
            <consortium name="The Broad Institute Genome Sequencing Center for Infectious Disease"/>
            <person name="Earl A."/>
            <person name="Russ C."/>
            <person name="Gilmore M."/>
            <person name="Surin D."/>
            <person name="Walker B."/>
            <person name="Young S."/>
            <person name="Zeng Q."/>
            <person name="Gargeya S."/>
            <person name="Fitzgerald M."/>
            <person name="Haas B."/>
            <person name="Abouelleil A."/>
            <person name="Allen A.W."/>
            <person name="Alvarado L."/>
            <person name="Arachchi H.M."/>
            <person name="Berlin A.M."/>
            <person name="Chapman S.B."/>
            <person name="Gainer-Dewar J."/>
            <person name="Goldberg J."/>
            <person name="Griggs A."/>
            <person name="Gujja S."/>
            <person name="Hansen M."/>
            <person name="Howarth C."/>
            <person name="Imamovic A."/>
            <person name="Ireland A."/>
            <person name="Larimer J."/>
            <person name="McCowan C."/>
            <person name="Murphy C."/>
            <person name="Pearson M."/>
            <person name="Poon T.W."/>
            <person name="Priest M."/>
            <person name="Roberts A."/>
            <person name="Saif S."/>
            <person name="Shea T."/>
            <person name="Sisk P."/>
            <person name="Sykes S."/>
            <person name="Wortman J."/>
            <person name="Nusbaum C."/>
            <person name="Birren B."/>
        </authorList>
    </citation>
    <scope>NUCLEOTIDE SEQUENCE [LARGE SCALE GENOMIC DNA]</scope>
    <source>
        <strain evidence="15 17">ATCC 43197</strain>
    </source>
</reference>
<dbReference type="EMBL" id="ASWA01000003">
    <property type="protein sequence ID" value="EOT67489.1"/>
    <property type="molecule type" value="Genomic_DNA"/>
</dbReference>
<dbReference type="InterPro" id="IPR003856">
    <property type="entry name" value="LPS_length_determ_N"/>
</dbReference>
<dbReference type="PANTHER" id="PTHR32309">
    <property type="entry name" value="TYROSINE-PROTEIN KINASE"/>
    <property type="match status" value="1"/>
</dbReference>
<comment type="function">
    <text evidence="11">Required for CpsD phosphorylation. Involved in the regulation of capsular polysaccharide biosynthesis. May be part of a complex that directs the coordinated polymerization and export to the cell surface of the capsular polysaccharide.</text>
</comment>
<comment type="caution">
    <text evidence="14">The sequence shown here is derived from an EMBL/GenBank/DDBJ whole genome shotgun (WGS) entry which is preliminary data.</text>
</comment>
<evidence type="ECO:0000313" key="17">
    <source>
        <dbReference type="Proteomes" id="UP000014148"/>
    </source>
</evidence>
<evidence type="ECO:0000259" key="13">
    <source>
        <dbReference type="Pfam" id="PF02706"/>
    </source>
</evidence>
<comment type="similarity">
    <text evidence="3">Belongs to the CpsC/CapA family.</text>
</comment>
<dbReference type="Pfam" id="PF02706">
    <property type="entry name" value="Wzz"/>
    <property type="match status" value="1"/>
</dbReference>
<dbReference type="OrthoDB" id="2194851at2"/>
<dbReference type="eggNOG" id="COG3944">
    <property type="taxonomic scope" value="Bacteria"/>
</dbReference>
<reference evidence="14 16" key="1">
    <citation type="submission" date="2013-02" db="EMBL/GenBank/DDBJ databases">
        <title>The Genome Sequence of Enterococcus malodoratus ATCC_43197.</title>
        <authorList>
            <consortium name="The Broad Institute Genome Sequencing Platform"/>
            <consortium name="The Broad Institute Genome Sequencing Center for Infectious Disease"/>
            <person name="Earl A.M."/>
            <person name="Gilmore M.S."/>
            <person name="Lebreton F."/>
            <person name="Walker B."/>
            <person name="Young S.K."/>
            <person name="Zeng Q."/>
            <person name="Gargeya S."/>
            <person name="Fitzgerald M."/>
            <person name="Haas B."/>
            <person name="Abouelleil A."/>
            <person name="Alvarado L."/>
            <person name="Arachchi H.M."/>
            <person name="Berlin A.M."/>
            <person name="Chapman S.B."/>
            <person name="Dewar J."/>
            <person name="Goldberg J."/>
            <person name="Griggs A."/>
            <person name="Gujja S."/>
            <person name="Hansen M."/>
            <person name="Howarth C."/>
            <person name="Imamovic A."/>
            <person name="Larimer J."/>
            <person name="McCowan C."/>
            <person name="Murphy C."/>
            <person name="Neiman D."/>
            <person name="Pearson M."/>
            <person name="Priest M."/>
            <person name="Roberts A."/>
            <person name="Saif S."/>
            <person name="Shea T."/>
            <person name="Sisk P."/>
            <person name="Sykes S."/>
            <person name="Wortman J."/>
            <person name="Nusbaum C."/>
            <person name="Birren B."/>
        </authorList>
    </citation>
    <scope>NUCLEOTIDE SEQUENCE [LARGE SCALE GENOMIC DNA]</scope>
    <source>
        <strain evidence="14 16">ATCC 43197</strain>
    </source>
</reference>
<dbReference type="InterPro" id="IPR050445">
    <property type="entry name" value="Bact_polysacc_biosynth/exp"/>
</dbReference>
<evidence type="ECO:0000256" key="5">
    <source>
        <dbReference type="ARBA" id="ARBA00022475"/>
    </source>
</evidence>
<gene>
    <name evidence="15" type="ORF">I585_03010</name>
    <name evidence="14" type="ORF">UAI_02671</name>
</gene>
<evidence type="ECO:0000256" key="1">
    <source>
        <dbReference type="ARBA" id="ARBA00004651"/>
    </source>
</evidence>
<feature type="domain" description="Polysaccharide chain length determinant N-terminal" evidence="13">
    <location>
        <begin position="6"/>
        <end position="98"/>
    </location>
</feature>
<keyword evidence="10" id="KW-0270">Exopolysaccharide synthesis</keyword>
<evidence type="ECO:0000256" key="2">
    <source>
        <dbReference type="ARBA" id="ARBA00005132"/>
    </source>
</evidence>
<dbReference type="STRING" id="71451.RV07_GL001319"/>
<evidence type="ECO:0000313" key="15">
    <source>
        <dbReference type="EMBL" id="EOT67489.1"/>
    </source>
</evidence>
<evidence type="ECO:0000256" key="10">
    <source>
        <dbReference type="ARBA" id="ARBA00023169"/>
    </source>
</evidence>
<accession>R2NUE2</accession>
<dbReference type="RefSeq" id="WP_010741472.1">
    <property type="nucleotide sequence ID" value="NZ_KB946251.1"/>
</dbReference>
<protein>
    <recommendedName>
        <fullName evidence="4">Capsular polysaccharide biosynthesis protein CpsC</fullName>
    </recommendedName>
</protein>
<dbReference type="GO" id="GO:0005886">
    <property type="term" value="C:plasma membrane"/>
    <property type="evidence" value="ECO:0007669"/>
    <property type="project" value="UniProtKB-SubCell"/>
</dbReference>
<keyword evidence="7" id="KW-0972">Capsule biogenesis/degradation</keyword>
<dbReference type="AlphaFoldDB" id="R2NUE2"/>
<keyword evidence="9 12" id="KW-0472">Membrane</keyword>
<comment type="pathway">
    <text evidence="2">Capsule biogenesis; capsule polysaccharide biosynthesis.</text>
</comment>
<keyword evidence="17" id="KW-1185">Reference proteome</keyword>
<dbReference type="Proteomes" id="UP000014148">
    <property type="component" value="Unassembled WGS sequence"/>
</dbReference>
<dbReference type="GO" id="GO:0004713">
    <property type="term" value="F:protein tyrosine kinase activity"/>
    <property type="evidence" value="ECO:0007669"/>
    <property type="project" value="TreeGrafter"/>
</dbReference>
<dbReference type="GO" id="GO:0000271">
    <property type="term" value="P:polysaccharide biosynthetic process"/>
    <property type="evidence" value="ECO:0007669"/>
    <property type="project" value="UniProtKB-KW"/>
</dbReference>
<comment type="subcellular location">
    <subcellularLocation>
        <location evidence="1">Cell membrane</location>
        <topology evidence="1">Multi-pass membrane protein</topology>
    </subcellularLocation>
</comment>
<evidence type="ECO:0000256" key="12">
    <source>
        <dbReference type="SAM" id="Phobius"/>
    </source>
</evidence>
<keyword evidence="6 12" id="KW-0812">Transmembrane</keyword>
<evidence type="ECO:0000313" key="16">
    <source>
        <dbReference type="Proteomes" id="UP000013783"/>
    </source>
</evidence>
<evidence type="ECO:0000313" key="14">
    <source>
        <dbReference type="EMBL" id="EOH75662.1"/>
    </source>
</evidence>
<feature type="transmembrane region" description="Helical" evidence="12">
    <location>
        <begin position="177"/>
        <end position="199"/>
    </location>
</feature>
<dbReference type="PANTHER" id="PTHR32309:SF13">
    <property type="entry name" value="FERRIC ENTEROBACTIN TRANSPORT PROTEIN FEPE"/>
    <property type="match status" value="1"/>
</dbReference>
<feature type="transmembrane region" description="Helical" evidence="12">
    <location>
        <begin position="15"/>
        <end position="36"/>
    </location>
</feature>
<evidence type="ECO:0000256" key="7">
    <source>
        <dbReference type="ARBA" id="ARBA00022903"/>
    </source>
</evidence>
<proteinExistence type="inferred from homology"/>
<organism evidence="14 16">
    <name type="scientific">Enterococcus malodoratus ATCC 43197</name>
    <dbReference type="NCBI Taxonomy" id="1158601"/>
    <lineage>
        <taxon>Bacteria</taxon>
        <taxon>Bacillati</taxon>
        <taxon>Bacillota</taxon>
        <taxon>Bacilli</taxon>
        <taxon>Lactobacillales</taxon>
        <taxon>Enterococcaceae</taxon>
        <taxon>Enterococcus</taxon>
    </lineage>
</organism>
<dbReference type="PATRIC" id="fig|1158601.3.peg.2629"/>
<keyword evidence="8 12" id="KW-1133">Transmembrane helix</keyword>
<keyword evidence="5" id="KW-1003">Cell membrane</keyword>